<comment type="caution">
    <text evidence="1">The sequence shown here is derived from an EMBL/GenBank/DDBJ whole genome shotgun (WGS) entry which is preliminary data.</text>
</comment>
<gene>
    <name evidence="1" type="ORF">B6A10_16015</name>
</gene>
<evidence type="ECO:0000313" key="2">
    <source>
        <dbReference type="Proteomes" id="UP000661715"/>
    </source>
</evidence>
<dbReference type="EMBL" id="NASZ01000036">
    <property type="protein sequence ID" value="MBD0726677.1"/>
    <property type="molecule type" value="Genomic_DNA"/>
</dbReference>
<organism evidence="1 2">
    <name type="scientific">Flavobacterium pokkalii</name>
    <dbReference type="NCBI Taxonomy" id="1940408"/>
    <lineage>
        <taxon>Bacteria</taxon>
        <taxon>Pseudomonadati</taxon>
        <taxon>Bacteroidota</taxon>
        <taxon>Flavobacteriia</taxon>
        <taxon>Flavobacteriales</taxon>
        <taxon>Flavobacteriaceae</taxon>
        <taxon>Flavobacterium</taxon>
    </lineage>
</organism>
<name>A0ABR7UUT8_9FLAO</name>
<sequence>MGEIVFDCKFSSVRVIFVRKSYREQENLSSKTVLDTFFASFHYAKNTRTDVFNNFTQRILIQIFIIKNE</sequence>
<proteinExistence type="predicted"/>
<protein>
    <submittedName>
        <fullName evidence="1">Uncharacterized protein</fullName>
    </submittedName>
</protein>
<keyword evidence="2" id="KW-1185">Reference proteome</keyword>
<evidence type="ECO:0000313" key="1">
    <source>
        <dbReference type="EMBL" id="MBD0726677.1"/>
    </source>
</evidence>
<dbReference type="Proteomes" id="UP000661715">
    <property type="component" value="Unassembled WGS sequence"/>
</dbReference>
<reference evidence="1 2" key="1">
    <citation type="journal article" date="2020" name="Microbiol. Res.">
        <title>Flavobacterium pokkalii sp. nov., a novel plant growth promoting native rhizobacteria isolated from pokkali rice grown in coastal saline affected agricultural regions of southern India, Kerala.</title>
        <authorList>
            <person name="Menon R.R."/>
            <person name="Kumari S."/>
            <person name="Viver T."/>
            <person name="Rameshkumar N."/>
        </authorList>
    </citation>
    <scope>NUCLEOTIDE SEQUENCE [LARGE SCALE GENOMIC DNA]</scope>
    <source>
        <strain evidence="1 2">L1I52</strain>
    </source>
</reference>
<accession>A0ABR7UUT8</accession>